<protein>
    <submittedName>
        <fullName evidence="1">Uncharacterized protein</fullName>
    </submittedName>
</protein>
<proteinExistence type="predicted"/>
<dbReference type="AlphaFoldDB" id="A0A0F9AV60"/>
<comment type="caution">
    <text evidence="1">The sequence shown here is derived from an EMBL/GenBank/DDBJ whole genome shotgun (WGS) entry which is preliminary data.</text>
</comment>
<evidence type="ECO:0000313" key="1">
    <source>
        <dbReference type="EMBL" id="KKL05472.1"/>
    </source>
</evidence>
<dbReference type="EMBL" id="LAZR01044101">
    <property type="protein sequence ID" value="KKL05472.1"/>
    <property type="molecule type" value="Genomic_DNA"/>
</dbReference>
<gene>
    <name evidence="1" type="ORF">LCGC14_2605660</name>
</gene>
<organism evidence="1">
    <name type="scientific">marine sediment metagenome</name>
    <dbReference type="NCBI Taxonomy" id="412755"/>
    <lineage>
        <taxon>unclassified sequences</taxon>
        <taxon>metagenomes</taxon>
        <taxon>ecological metagenomes</taxon>
    </lineage>
</organism>
<accession>A0A0F9AV60</accession>
<sequence length="105" mass="11983">KNSLVTVDNLTLIAPPRKKREGPDPLKMSNAEMRLKLERELRRYVKRAGGLRKGHEKNKTVIARVKALCKVLGRDASSMKKVKWDFELHIDGYDNPSVNNMIIAD</sequence>
<feature type="non-terminal residue" evidence="1">
    <location>
        <position position="1"/>
    </location>
</feature>
<reference evidence="1" key="1">
    <citation type="journal article" date="2015" name="Nature">
        <title>Complex archaea that bridge the gap between prokaryotes and eukaryotes.</title>
        <authorList>
            <person name="Spang A."/>
            <person name="Saw J.H."/>
            <person name="Jorgensen S.L."/>
            <person name="Zaremba-Niedzwiedzka K."/>
            <person name="Martijn J."/>
            <person name="Lind A.E."/>
            <person name="van Eijk R."/>
            <person name="Schleper C."/>
            <person name="Guy L."/>
            <person name="Ettema T.J."/>
        </authorList>
    </citation>
    <scope>NUCLEOTIDE SEQUENCE</scope>
</reference>
<name>A0A0F9AV60_9ZZZZ</name>